<evidence type="ECO:0000256" key="1">
    <source>
        <dbReference type="SAM" id="MobiDB-lite"/>
    </source>
</evidence>
<feature type="compositionally biased region" description="Low complexity" evidence="1">
    <location>
        <begin position="62"/>
        <end position="75"/>
    </location>
</feature>
<feature type="compositionally biased region" description="Basic residues" evidence="1">
    <location>
        <begin position="1"/>
        <end position="10"/>
    </location>
</feature>
<feature type="compositionally biased region" description="Polar residues" evidence="1">
    <location>
        <begin position="39"/>
        <end position="49"/>
    </location>
</feature>
<accession>A0A2H3K5M0</accession>
<reference evidence="2 3" key="1">
    <citation type="journal article" date="2012" name="Science">
        <title>The Paleozoic origin of enzymatic lignin decomposition reconstructed from 31 fungal genomes.</title>
        <authorList>
            <person name="Floudas D."/>
            <person name="Binder M."/>
            <person name="Riley R."/>
            <person name="Barry K."/>
            <person name="Blanchette R.A."/>
            <person name="Henrissat B."/>
            <person name="Martinez A.T."/>
            <person name="Otillar R."/>
            <person name="Spatafora J.W."/>
            <person name="Yadav J.S."/>
            <person name="Aerts A."/>
            <person name="Benoit I."/>
            <person name="Boyd A."/>
            <person name="Carlson A."/>
            <person name="Copeland A."/>
            <person name="Coutinho P.M."/>
            <person name="de Vries R.P."/>
            <person name="Ferreira P."/>
            <person name="Findley K."/>
            <person name="Foster B."/>
            <person name="Gaskell J."/>
            <person name="Glotzer D."/>
            <person name="Gorecki P."/>
            <person name="Heitman J."/>
            <person name="Hesse C."/>
            <person name="Hori C."/>
            <person name="Igarashi K."/>
            <person name="Jurgens J.A."/>
            <person name="Kallen N."/>
            <person name="Kersten P."/>
            <person name="Kohler A."/>
            <person name="Kuees U."/>
            <person name="Kumar T.K.A."/>
            <person name="Kuo A."/>
            <person name="LaButti K."/>
            <person name="Larrondo L.F."/>
            <person name="Lindquist E."/>
            <person name="Ling A."/>
            <person name="Lombard V."/>
            <person name="Lucas S."/>
            <person name="Lundell T."/>
            <person name="Martin R."/>
            <person name="McLaughlin D.J."/>
            <person name="Morgenstern I."/>
            <person name="Morin E."/>
            <person name="Murat C."/>
            <person name="Nagy L.G."/>
            <person name="Nolan M."/>
            <person name="Ohm R.A."/>
            <person name="Patyshakuliyeva A."/>
            <person name="Rokas A."/>
            <person name="Ruiz-Duenas F.J."/>
            <person name="Sabat G."/>
            <person name="Salamov A."/>
            <person name="Samejima M."/>
            <person name="Schmutz J."/>
            <person name="Slot J.C."/>
            <person name="St John F."/>
            <person name="Stenlid J."/>
            <person name="Sun H."/>
            <person name="Sun S."/>
            <person name="Syed K."/>
            <person name="Tsang A."/>
            <person name="Wiebenga A."/>
            <person name="Young D."/>
            <person name="Pisabarro A."/>
            <person name="Eastwood D.C."/>
            <person name="Martin F."/>
            <person name="Cullen D."/>
            <person name="Grigoriev I.V."/>
            <person name="Hibbett D.S."/>
        </authorList>
    </citation>
    <scope>NUCLEOTIDE SEQUENCE [LARGE SCALE GENOMIC DNA]</scope>
    <source>
        <strain evidence="2 3">MD-104</strain>
    </source>
</reference>
<keyword evidence="3" id="KW-1185">Reference proteome</keyword>
<dbReference type="EMBL" id="KB468157">
    <property type="protein sequence ID" value="PCH44354.1"/>
    <property type="molecule type" value="Genomic_DNA"/>
</dbReference>
<gene>
    <name evidence="2" type="ORF">WOLCODRAFT_154394</name>
</gene>
<proteinExistence type="predicted"/>
<evidence type="ECO:0000313" key="3">
    <source>
        <dbReference type="Proteomes" id="UP000218811"/>
    </source>
</evidence>
<name>A0A2H3K5M0_WOLCO</name>
<evidence type="ECO:0000313" key="2">
    <source>
        <dbReference type="EMBL" id="PCH44354.1"/>
    </source>
</evidence>
<dbReference type="Proteomes" id="UP000218811">
    <property type="component" value="Unassembled WGS sequence"/>
</dbReference>
<organism evidence="2 3">
    <name type="scientific">Wolfiporia cocos (strain MD-104)</name>
    <name type="common">Brown rot fungus</name>
    <dbReference type="NCBI Taxonomy" id="742152"/>
    <lineage>
        <taxon>Eukaryota</taxon>
        <taxon>Fungi</taxon>
        <taxon>Dikarya</taxon>
        <taxon>Basidiomycota</taxon>
        <taxon>Agaricomycotina</taxon>
        <taxon>Agaricomycetes</taxon>
        <taxon>Polyporales</taxon>
        <taxon>Phaeolaceae</taxon>
        <taxon>Wolfiporia</taxon>
    </lineage>
</organism>
<feature type="region of interest" description="Disordered" evidence="1">
    <location>
        <begin position="1"/>
        <end position="106"/>
    </location>
</feature>
<dbReference type="AlphaFoldDB" id="A0A2H3K5M0"/>
<feature type="region of interest" description="Disordered" evidence="1">
    <location>
        <begin position="131"/>
        <end position="152"/>
    </location>
</feature>
<protein>
    <submittedName>
        <fullName evidence="2">Uncharacterized protein</fullName>
    </submittedName>
</protein>
<sequence length="152" mass="16488">MPRRRLTARRHGNDDDTRVITTARRPPLGKEPAPVATSAALSRSPADSSLHSKDVRRRRRLASAATSSLVTWTLRRSAHHHRHPPSPPLRYTAKTVGPTMPPGSSLGRRPCLAVKLGSNAHHVTSNAELLDGSAFGSDGLRRDGLSTARYPV</sequence>